<dbReference type="EMBL" id="CAJNOC010006719">
    <property type="protein sequence ID" value="CAF1084294.1"/>
    <property type="molecule type" value="Genomic_DNA"/>
</dbReference>
<evidence type="ECO:0000313" key="1">
    <source>
        <dbReference type="EMBL" id="CAF1084294.1"/>
    </source>
</evidence>
<gene>
    <name evidence="1" type="ORF">OXX778_LOCUS20346</name>
</gene>
<name>A0A814MUY2_9BILA</name>
<proteinExistence type="predicted"/>
<accession>A0A814MUY2</accession>
<reference evidence="1" key="1">
    <citation type="submission" date="2021-02" db="EMBL/GenBank/DDBJ databases">
        <authorList>
            <person name="Nowell W R."/>
        </authorList>
    </citation>
    <scope>NUCLEOTIDE SEQUENCE</scope>
    <source>
        <strain evidence="1">Ploen Becks lab</strain>
    </source>
</reference>
<organism evidence="1 2">
    <name type="scientific">Brachionus calyciflorus</name>
    <dbReference type="NCBI Taxonomy" id="104777"/>
    <lineage>
        <taxon>Eukaryota</taxon>
        <taxon>Metazoa</taxon>
        <taxon>Spiralia</taxon>
        <taxon>Gnathifera</taxon>
        <taxon>Rotifera</taxon>
        <taxon>Eurotatoria</taxon>
        <taxon>Monogononta</taxon>
        <taxon>Pseudotrocha</taxon>
        <taxon>Ploima</taxon>
        <taxon>Brachionidae</taxon>
        <taxon>Brachionus</taxon>
    </lineage>
</organism>
<dbReference type="SUPFAM" id="SSF56672">
    <property type="entry name" value="DNA/RNA polymerases"/>
    <property type="match status" value="1"/>
</dbReference>
<dbReference type="Gene3D" id="3.10.10.10">
    <property type="entry name" value="HIV Type 1 Reverse Transcriptase, subunit A, domain 1"/>
    <property type="match status" value="1"/>
</dbReference>
<keyword evidence="2" id="KW-1185">Reference proteome</keyword>
<evidence type="ECO:0000313" key="2">
    <source>
        <dbReference type="Proteomes" id="UP000663879"/>
    </source>
</evidence>
<dbReference type="AlphaFoldDB" id="A0A814MUY2"/>
<comment type="caution">
    <text evidence="1">The sequence shown here is derived from an EMBL/GenBank/DDBJ whole genome shotgun (WGS) entry which is preliminary data.</text>
</comment>
<dbReference type="Proteomes" id="UP000663879">
    <property type="component" value="Unassembled WGS sequence"/>
</dbReference>
<sequence>MEEKSNEFTAFTTPDGDYQFKRIPFGLKNAPAQF</sequence>
<dbReference type="InterPro" id="IPR043502">
    <property type="entry name" value="DNA/RNA_pol_sf"/>
</dbReference>
<dbReference type="OrthoDB" id="1430630at2759"/>
<feature type="non-terminal residue" evidence="1">
    <location>
        <position position="34"/>
    </location>
</feature>
<protein>
    <submittedName>
        <fullName evidence="1">Uncharacterized protein</fullName>
    </submittedName>
</protein>